<feature type="region of interest" description="Disordered" evidence="1">
    <location>
        <begin position="56"/>
        <end position="82"/>
    </location>
</feature>
<comment type="caution">
    <text evidence="2">The sequence shown here is derived from an EMBL/GenBank/DDBJ whole genome shotgun (WGS) entry which is preliminary data.</text>
</comment>
<name>A0A438CA04_VITVI</name>
<dbReference type="AlphaFoldDB" id="A0A438CA04"/>
<dbReference type="Proteomes" id="UP000288805">
    <property type="component" value="Unassembled WGS sequence"/>
</dbReference>
<reference evidence="2 3" key="1">
    <citation type="journal article" date="2018" name="PLoS Genet.">
        <title>Population sequencing reveals clonal diversity and ancestral inbreeding in the grapevine cultivar Chardonnay.</title>
        <authorList>
            <person name="Roach M.J."/>
            <person name="Johnson D.L."/>
            <person name="Bohlmann J."/>
            <person name="van Vuuren H.J."/>
            <person name="Jones S.J."/>
            <person name="Pretorius I.S."/>
            <person name="Schmidt S.A."/>
            <person name="Borneman A.R."/>
        </authorList>
    </citation>
    <scope>NUCLEOTIDE SEQUENCE [LARGE SCALE GENOMIC DNA]</scope>
    <source>
        <strain evidence="3">cv. Chardonnay</strain>
        <tissue evidence="2">Leaf</tissue>
    </source>
</reference>
<organism evidence="2 3">
    <name type="scientific">Vitis vinifera</name>
    <name type="common">Grape</name>
    <dbReference type="NCBI Taxonomy" id="29760"/>
    <lineage>
        <taxon>Eukaryota</taxon>
        <taxon>Viridiplantae</taxon>
        <taxon>Streptophyta</taxon>
        <taxon>Embryophyta</taxon>
        <taxon>Tracheophyta</taxon>
        <taxon>Spermatophyta</taxon>
        <taxon>Magnoliopsida</taxon>
        <taxon>eudicotyledons</taxon>
        <taxon>Gunneridae</taxon>
        <taxon>Pentapetalae</taxon>
        <taxon>rosids</taxon>
        <taxon>Vitales</taxon>
        <taxon>Vitaceae</taxon>
        <taxon>Viteae</taxon>
        <taxon>Vitis</taxon>
    </lineage>
</organism>
<accession>A0A438CA04</accession>
<protein>
    <submittedName>
        <fullName evidence="2">Uncharacterized protein</fullName>
    </submittedName>
</protein>
<dbReference type="EMBL" id="QGNW01002438">
    <property type="protein sequence ID" value="RVW19746.1"/>
    <property type="molecule type" value="Genomic_DNA"/>
</dbReference>
<evidence type="ECO:0000313" key="2">
    <source>
        <dbReference type="EMBL" id="RVW19746.1"/>
    </source>
</evidence>
<evidence type="ECO:0000256" key="1">
    <source>
        <dbReference type="SAM" id="MobiDB-lite"/>
    </source>
</evidence>
<gene>
    <name evidence="2" type="ORF">CK203_113352</name>
</gene>
<proteinExistence type="predicted"/>
<feature type="compositionally biased region" description="Polar residues" evidence="1">
    <location>
        <begin position="64"/>
        <end position="82"/>
    </location>
</feature>
<evidence type="ECO:0000313" key="3">
    <source>
        <dbReference type="Proteomes" id="UP000288805"/>
    </source>
</evidence>
<sequence>MLYYERWPPCVLIRTSILLSFVRFGSIWDFCHHLSLTFLTIRAIASAEETIPAKETTRSYVPIQPTQEATTNASFSHDPTTT</sequence>